<evidence type="ECO:0000313" key="2">
    <source>
        <dbReference type="Proteomes" id="UP001164653"/>
    </source>
</evidence>
<dbReference type="KEGG" id="dpf:ON006_29720"/>
<dbReference type="EMBL" id="CP112998">
    <property type="protein sequence ID" value="WAC11897.1"/>
    <property type="molecule type" value="Genomic_DNA"/>
</dbReference>
<proteinExistence type="predicted"/>
<dbReference type="Proteomes" id="UP001164653">
    <property type="component" value="Chromosome"/>
</dbReference>
<dbReference type="AlphaFoldDB" id="A0A9E8SPH0"/>
<name>A0A9E8SPH0_9BACT</name>
<evidence type="ECO:0000313" key="1">
    <source>
        <dbReference type="EMBL" id="WAC11897.1"/>
    </source>
</evidence>
<dbReference type="RefSeq" id="WP_244822235.1">
    <property type="nucleotide sequence ID" value="NZ_CP112998.1"/>
</dbReference>
<reference evidence="1" key="1">
    <citation type="submission" date="2022-11" db="EMBL/GenBank/DDBJ databases">
        <title>Dyadobacter pollutisoli sp. nov., isolated from plastic dumped soil.</title>
        <authorList>
            <person name="Kim J.M."/>
            <person name="Kim K.R."/>
            <person name="Lee J.K."/>
            <person name="Hao L."/>
            <person name="Jeon C.O."/>
        </authorList>
    </citation>
    <scope>NUCLEOTIDE SEQUENCE</scope>
    <source>
        <strain evidence="1">U1</strain>
    </source>
</reference>
<gene>
    <name evidence="1" type="ORF">ON006_29720</name>
</gene>
<accession>A0A9E8SPH0</accession>
<sequence length="211" mass="24829">MDWREKTINEVYGGNVERFEKAYAQAVSEGNRHCVSWKDFVLNETVLPDLKEATEDLIERRLGYLPHESVAITFVPFLRAFIQSHRTGVLSDQEFLSKADQQIKLIRNWDMRHNTCRVYDESIYQNYKDNYVVFRQAVKERLSLFLGYEPKLEHSLIAEMWMHDLMTDDTFEFPETITAIDYKAITLIKYREVLLQYGQDAAYSSPLHGNS</sequence>
<protein>
    <submittedName>
        <fullName evidence="1">Uncharacterized protein</fullName>
    </submittedName>
</protein>
<organism evidence="1 2">
    <name type="scientific">Dyadobacter pollutisoli</name>
    <dbReference type="NCBI Taxonomy" id="2910158"/>
    <lineage>
        <taxon>Bacteria</taxon>
        <taxon>Pseudomonadati</taxon>
        <taxon>Bacteroidota</taxon>
        <taxon>Cytophagia</taxon>
        <taxon>Cytophagales</taxon>
        <taxon>Spirosomataceae</taxon>
        <taxon>Dyadobacter</taxon>
    </lineage>
</organism>
<keyword evidence="2" id="KW-1185">Reference proteome</keyword>